<dbReference type="InParanoid" id="A0A2P5ASG0"/>
<name>A0A2P5ASG0_TREOI</name>
<dbReference type="AlphaFoldDB" id="A0A2P5ASG0"/>
<keyword evidence="3" id="KW-1185">Reference proteome</keyword>
<organism evidence="2 3">
    <name type="scientific">Trema orientale</name>
    <name type="common">Charcoal tree</name>
    <name type="synonym">Celtis orientalis</name>
    <dbReference type="NCBI Taxonomy" id="63057"/>
    <lineage>
        <taxon>Eukaryota</taxon>
        <taxon>Viridiplantae</taxon>
        <taxon>Streptophyta</taxon>
        <taxon>Embryophyta</taxon>
        <taxon>Tracheophyta</taxon>
        <taxon>Spermatophyta</taxon>
        <taxon>Magnoliopsida</taxon>
        <taxon>eudicotyledons</taxon>
        <taxon>Gunneridae</taxon>
        <taxon>Pentapetalae</taxon>
        <taxon>rosids</taxon>
        <taxon>fabids</taxon>
        <taxon>Rosales</taxon>
        <taxon>Cannabaceae</taxon>
        <taxon>Trema</taxon>
    </lineage>
</organism>
<reference evidence="3" key="1">
    <citation type="submission" date="2016-06" db="EMBL/GenBank/DDBJ databases">
        <title>Parallel loss of symbiosis genes in relatives of nitrogen-fixing non-legume Parasponia.</title>
        <authorList>
            <person name="Van Velzen R."/>
            <person name="Holmer R."/>
            <person name="Bu F."/>
            <person name="Rutten L."/>
            <person name="Van Zeijl A."/>
            <person name="Liu W."/>
            <person name="Santuari L."/>
            <person name="Cao Q."/>
            <person name="Sharma T."/>
            <person name="Shen D."/>
            <person name="Roswanjaya Y."/>
            <person name="Wardhani T."/>
            <person name="Kalhor M.S."/>
            <person name="Jansen J."/>
            <person name="Van den Hoogen J."/>
            <person name="Gungor B."/>
            <person name="Hartog M."/>
            <person name="Hontelez J."/>
            <person name="Verver J."/>
            <person name="Yang W.-C."/>
            <person name="Schijlen E."/>
            <person name="Repin R."/>
            <person name="Schilthuizen M."/>
            <person name="Schranz E."/>
            <person name="Heidstra R."/>
            <person name="Miyata K."/>
            <person name="Fedorova E."/>
            <person name="Kohlen W."/>
            <person name="Bisseling T."/>
            <person name="Smit S."/>
            <person name="Geurts R."/>
        </authorList>
    </citation>
    <scope>NUCLEOTIDE SEQUENCE [LARGE SCALE GENOMIC DNA]</scope>
    <source>
        <strain evidence="3">cv. RG33-2</strain>
    </source>
</reference>
<evidence type="ECO:0000313" key="2">
    <source>
        <dbReference type="EMBL" id="PON39469.1"/>
    </source>
</evidence>
<evidence type="ECO:0000256" key="1">
    <source>
        <dbReference type="SAM" id="SignalP"/>
    </source>
</evidence>
<evidence type="ECO:0000313" key="3">
    <source>
        <dbReference type="Proteomes" id="UP000237000"/>
    </source>
</evidence>
<dbReference type="EMBL" id="JXTC01000716">
    <property type="protein sequence ID" value="PON39469.1"/>
    <property type="molecule type" value="Genomic_DNA"/>
</dbReference>
<dbReference type="Proteomes" id="UP000237000">
    <property type="component" value="Unassembled WGS sequence"/>
</dbReference>
<accession>A0A2P5ASG0</accession>
<proteinExistence type="predicted"/>
<comment type="caution">
    <text evidence="2">The sequence shown here is derived from an EMBL/GenBank/DDBJ whole genome shotgun (WGS) entry which is preliminary data.</text>
</comment>
<gene>
    <name evidence="2" type="ORF">TorRG33x02_342580</name>
</gene>
<sequence>MGAILMRGLFKKLLLMMTIMVILLSNTSNFYSYASGTVSPSVNSTAIAYQDLEMEFLMDSETSRRVLAPIRFQTTRSSNQNNAAFCGRGRYRSCTGNPSKGPVKDSCATFKRNCPINR</sequence>
<feature type="signal peptide" evidence="1">
    <location>
        <begin position="1"/>
        <end position="29"/>
    </location>
</feature>
<dbReference type="OrthoDB" id="972292at2759"/>
<keyword evidence="1" id="KW-0732">Signal</keyword>
<feature type="chain" id="PRO_5015123888" evidence="1">
    <location>
        <begin position="30"/>
        <end position="118"/>
    </location>
</feature>
<protein>
    <submittedName>
        <fullName evidence="2">Ralf-like</fullName>
    </submittedName>
</protein>